<evidence type="ECO:0000256" key="1">
    <source>
        <dbReference type="SAM" id="Phobius"/>
    </source>
</evidence>
<protein>
    <recommendedName>
        <fullName evidence="4">SMODS and SLOG-associating 2TM effector domain-containing protein</fullName>
    </recommendedName>
</protein>
<sequence>MNRWARARSWLRDRYVHWQRSGANKDLQRLGFEAEVLKDLQVPDLLRLARWITSPQTQLDGMLYFGMSLLLAVVVIDAAPTPYTGGALPVLLGAGLLAFVVTVLSRGLSVWLNRSFDYYYEFGQSGGRIIRALRRTDAGELSRKEKAVRAAHAWSRTGRRGGVMFEQRRERVFALLARSPVDDPAEREICNDVRASMLDAVVGKFDPEKYQVPRRTWHEREHLEFLTARVTLIVTVMGLFALAASWFVR</sequence>
<dbReference type="EMBL" id="JBHUHF010000001">
    <property type="protein sequence ID" value="MFD2024075.1"/>
    <property type="molecule type" value="Genomic_DNA"/>
</dbReference>
<keyword evidence="1" id="KW-1133">Transmembrane helix</keyword>
<evidence type="ECO:0008006" key="4">
    <source>
        <dbReference type="Google" id="ProtNLM"/>
    </source>
</evidence>
<keyword evidence="3" id="KW-1185">Reference proteome</keyword>
<dbReference type="RefSeq" id="WP_377196050.1">
    <property type="nucleotide sequence ID" value="NZ_JBHUHF010000001.1"/>
</dbReference>
<keyword evidence="1" id="KW-0472">Membrane</keyword>
<evidence type="ECO:0000313" key="3">
    <source>
        <dbReference type="Proteomes" id="UP001597338"/>
    </source>
</evidence>
<name>A0ABW4UZU9_9MICO</name>
<evidence type="ECO:0000313" key="2">
    <source>
        <dbReference type="EMBL" id="MFD2024075.1"/>
    </source>
</evidence>
<gene>
    <name evidence="2" type="ORF">ACFSL2_00970</name>
</gene>
<feature type="transmembrane region" description="Helical" evidence="1">
    <location>
        <begin position="86"/>
        <end position="104"/>
    </location>
</feature>
<accession>A0ABW4UZU9</accession>
<comment type="caution">
    <text evidence="2">The sequence shown here is derived from an EMBL/GenBank/DDBJ whole genome shotgun (WGS) entry which is preliminary data.</text>
</comment>
<feature type="transmembrane region" description="Helical" evidence="1">
    <location>
        <begin position="230"/>
        <end position="248"/>
    </location>
</feature>
<feature type="transmembrane region" description="Helical" evidence="1">
    <location>
        <begin position="62"/>
        <end position="80"/>
    </location>
</feature>
<dbReference type="Proteomes" id="UP001597338">
    <property type="component" value="Unassembled WGS sequence"/>
</dbReference>
<organism evidence="2 3">
    <name type="scientific">Promicromonospora aerolata</name>
    <dbReference type="NCBI Taxonomy" id="195749"/>
    <lineage>
        <taxon>Bacteria</taxon>
        <taxon>Bacillati</taxon>
        <taxon>Actinomycetota</taxon>
        <taxon>Actinomycetes</taxon>
        <taxon>Micrococcales</taxon>
        <taxon>Promicromonosporaceae</taxon>
        <taxon>Promicromonospora</taxon>
    </lineage>
</organism>
<proteinExistence type="predicted"/>
<reference evidence="3" key="1">
    <citation type="journal article" date="2019" name="Int. J. Syst. Evol. Microbiol.">
        <title>The Global Catalogue of Microorganisms (GCM) 10K type strain sequencing project: providing services to taxonomists for standard genome sequencing and annotation.</title>
        <authorList>
            <consortium name="The Broad Institute Genomics Platform"/>
            <consortium name="The Broad Institute Genome Sequencing Center for Infectious Disease"/>
            <person name="Wu L."/>
            <person name="Ma J."/>
        </authorList>
    </citation>
    <scope>NUCLEOTIDE SEQUENCE [LARGE SCALE GENOMIC DNA]</scope>
    <source>
        <strain evidence="3">CCM 7043</strain>
    </source>
</reference>
<keyword evidence="1" id="KW-0812">Transmembrane</keyword>